<sequence>KEKLFPSKNVREHSPPGMAMGRGGDGDGKFIFPSRREKLFPSKNVREYSPLGMAMEQGTERGWPPYPKKIGPSLPRVSFGAKF</sequence>
<gene>
    <name evidence="2" type="ORF">DCAF_LOCUS176</name>
</gene>
<accession>A0AAV1QRD0</accession>
<dbReference type="Proteomes" id="UP001314170">
    <property type="component" value="Unassembled WGS sequence"/>
</dbReference>
<dbReference type="AlphaFoldDB" id="A0AAV1QRD0"/>
<dbReference type="EMBL" id="CAWUPB010000026">
    <property type="protein sequence ID" value="CAK7322566.1"/>
    <property type="molecule type" value="Genomic_DNA"/>
</dbReference>
<evidence type="ECO:0000313" key="2">
    <source>
        <dbReference type="EMBL" id="CAK7322566.1"/>
    </source>
</evidence>
<feature type="region of interest" description="Disordered" evidence="1">
    <location>
        <begin position="1"/>
        <end position="28"/>
    </location>
</feature>
<reference evidence="2 3" key="1">
    <citation type="submission" date="2024-01" db="EMBL/GenBank/DDBJ databases">
        <authorList>
            <person name="Waweru B."/>
        </authorList>
    </citation>
    <scope>NUCLEOTIDE SEQUENCE [LARGE SCALE GENOMIC DNA]</scope>
</reference>
<keyword evidence="3" id="KW-1185">Reference proteome</keyword>
<evidence type="ECO:0000313" key="3">
    <source>
        <dbReference type="Proteomes" id="UP001314170"/>
    </source>
</evidence>
<name>A0AAV1QRD0_9ROSI</name>
<evidence type="ECO:0000256" key="1">
    <source>
        <dbReference type="SAM" id="MobiDB-lite"/>
    </source>
</evidence>
<feature type="non-terminal residue" evidence="2">
    <location>
        <position position="1"/>
    </location>
</feature>
<proteinExistence type="predicted"/>
<protein>
    <submittedName>
        <fullName evidence="2">Uncharacterized protein</fullName>
    </submittedName>
</protein>
<feature type="compositionally biased region" description="Basic and acidic residues" evidence="1">
    <location>
        <begin position="1"/>
        <end position="14"/>
    </location>
</feature>
<comment type="caution">
    <text evidence="2">The sequence shown here is derived from an EMBL/GenBank/DDBJ whole genome shotgun (WGS) entry which is preliminary data.</text>
</comment>
<organism evidence="2 3">
    <name type="scientific">Dovyalis caffra</name>
    <dbReference type="NCBI Taxonomy" id="77055"/>
    <lineage>
        <taxon>Eukaryota</taxon>
        <taxon>Viridiplantae</taxon>
        <taxon>Streptophyta</taxon>
        <taxon>Embryophyta</taxon>
        <taxon>Tracheophyta</taxon>
        <taxon>Spermatophyta</taxon>
        <taxon>Magnoliopsida</taxon>
        <taxon>eudicotyledons</taxon>
        <taxon>Gunneridae</taxon>
        <taxon>Pentapetalae</taxon>
        <taxon>rosids</taxon>
        <taxon>fabids</taxon>
        <taxon>Malpighiales</taxon>
        <taxon>Salicaceae</taxon>
        <taxon>Flacourtieae</taxon>
        <taxon>Dovyalis</taxon>
    </lineage>
</organism>